<dbReference type="Gene3D" id="1.25.40.10">
    <property type="entry name" value="Tetratricopeptide repeat domain"/>
    <property type="match status" value="1"/>
</dbReference>
<protein>
    <submittedName>
        <fullName evidence="2">Uncharacterized protein</fullName>
    </submittedName>
</protein>
<reference evidence="2 3" key="1">
    <citation type="journal article" date="2021" name="BMC Genomics">
        <title>Datura genome reveals duplications of psychoactive alkaloid biosynthetic genes and high mutation rate following tissue culture.</title>
        <authorList>
            <person name="Rajewski A."/>
            <person name="Carter-House D."/>
            <person name="Stajich J."/>
            <person name="Litt A."/>
        </authorList>
    </citation>
    <scope>NUCLEOTIDE SEQUENCE [LARGE SCALE GENOMIC DNA]</scope>
    <source>
        <strain evidence="2">AR-01</strain>
    </source>
</reference>
<dbReference type="EMBL" id="JACEIK010000052">
    <property type="protein sequence ID" value="MCD7448113.1"/>
    <property type="molecule type" value="Genomic_DNA"/>
</dbReference>
<dbReference type="PANTHER" id="PTHR36888">
    <property type="entry name" value="TETRATRICOPEPTIDE-LIKE HELICAL DOMAIN-CONTAINING PROTEIN-RELATED"/>
    <property type="match status" value="1"/>
</dbReference>
<name>A0ABS8RMS5_DATST</name>
<evidence type="ECO:0000256" key="1">
    <source>
        <dbReference type="SAM" id="Phobius"/>
    </source>
</evidence>
<keyword evidence="3" id="KW-1185">Reference proteome</keyword>
<dbReference type="SUPFAM" id="SSF48452">
    <property type="entry name" value="TPR-like"/>
    <property type="match status" value="1"/>
</dbReference>
<keyword evidence="1" id="KW-1133">Transmembrane helix</keyword>
<feature type="transmembrane region" description="Helical" evidence="1">
    <location>
        <begin position="142"/>
        <end position="159"/>
    </location>
</feature>
<organism evidence="2 3">
    <name type="scientific">Datura stramonium</name>
    <name type="common">Jimsonweed</name>
    <name type="synonym">Common thornapple</name>
    <dbReference type="NCBI Taxonomy" id="4076"/>
    <lineage>
        <taxon>Eukaryota</taxon>
        <taxon>Viridiplantae</taxon>
        <taxon>Streptophyta</taxon>
        <taxon>Embryophyta</taxon>
        <taxon>Tracheophyta</taxon>
        <taxon>Spermatophyta</taxon>
        <taxon>Magnoliopsida</taxon>
        <taxon>eudicotyledons</taxon>
        <taxon>Gunneridae</taxon>
        <taxon>Pentapetalae</taxon>
        <taxon>asterids</taxon>
        <taxon>lamiids</taxon>
        <taxon>Solanales</taxon>
        <taxon>Solanaceae</taxon>
        <taxon>Solanoideae</taxon>
        <taxon>Datureae</taxon>
        <taxon>Datura</taxon>
    </lineage>
</organism>
<dbReference type="PANTHER" id="PTHR36888:SF2">
    <property type="entry name" value="TETRATRICOPEPTIDE REPEAT (TPR)-LIKE SUPERFAMILY PROTEIN"/>
    <property type="match status" value="1"/>
</dbReference>
<evidence type="ECO:0000313" key="2">
    <source>
        <dbReference type="EMBL" id="MCD7448113.1"/>
    </source>
</evidence>
<dbReference type="InterPro" id="IPR011990">
    <property type="entry name" value="TPR-like_helical_dom_sf"/>
</dbReference>
<accession>A0ABS8RMS5</accession>
<proteinExistence type="predicted"/>
<gene>
    <name evidence="2" type="ORF">HAX54_038207</name>
</gene>
<feature type="transmembrane region" description="Helical" evidence="1">
    <location>
        <begin position="165"/>
        <end position="185"/>
    </location>
</feature>
<keyword evidence="1" id="KW-0472">Membrane</keyword>
<comment type="caution">
    <text evidence="2">The sequence shown here is derived from an EMBL/GenBank/DDBJ whole genome shotgun (WGS) entry which is preliminary data.</text>
</comment>
<sequence>MPFGPRNRAMPPNSQFRTFSFQLRKTTHIGFYFIIIFNRINAKMNTLFSKRFNLQIFPQSSPQNFLSHFPPLSKKIPHHFHPFPRKFPCTAKTLTFCSVTASESLSCGGWDDPRFIGDPINPGESNQLHNFLNKLGISDKKYVFVYLLGFFCALAISRVKVSSIIAIPGCVIVFALGFSIGFFNGGKMSLDGNKRLHQDQIFGGFVERLRNLVDFLNGVDVEIGNLKKGVRKGIEYNQITVEDLQSFDKRLESMNFSALNARKVIEGCIESLSIEGQEMERNFNQKSSKRKKEPGKYGFDFSQIAAGLFQTKSGSKSSKMKDHGESELMDTKMNGPKQGNILTSNFDMNLDGISGTSRHSFDDDTIRQDKVGEAFGKAGRTNVVSDGNFDFSEMDSNTVKSVFNREEYSYQTSRVQFLRNQQLSHRMSHPSKFESWVSDDGLVDSMDFSFSMEQSKTEASSLYEKEVEKFEGVSSHFGGKENEEESYRNFLGEEMRNHEKESFMDRDEASNECEFGHSPSSAGSVDLQFNKYLTEAKFLVKEAKDCLRRQGSDRHAEDAFYKSAILLSKAIDIRPMSLLAVGQLGNTYLLHGELKLRISRDLRALLTDAVSVNKHTKIRDDLDDMVPRKDKITSYLVNVCEECEELLIKAGRQYRFALSIDGNDVRALYNWGIALSLRAQLIADIGPGAARDADKVFLAAIDKFDAMMSRGNVYAPDALFRWATALQHRSRLRPRTSREKVKLLQQAQRLYKDALHMDSDNLQAQKALSSCISELKYWYR</sequence>
<evidence type="ECO:0000313" key="3">
    <source>
        <dbReference type="Proteomes" id="UP000823775"/>
    </source>
</evidence>
<dbReference type="Proteomes" id="UP000823775">
    <property type="component" value="Unassembled WGS sequence"/>
</dbReference>
<keyword evidence="1" id="KW-0812">Transmembrane</keyword>